<dbReference type="AlphaFoldDB" id="D7KWC8"/>
<feature type="region of interest" description="Disordered" evidence="1">
    <location>
        <begin position="1"/>
        <end position="28"/>
    </location>
</feature>
<dbReference type="HOGENOM" id="CLU_162921_0_0_1"/>
<gene>
    <name evidence="2" type="ORF">ARALYDRAFT_315868</name>
</gene>
<dbReference type="KEGG" id="aly:9324732"/>
<proteinExistence type="predicted"/>
<sequence length="103" mass="11607">MKRQRKDMEEEGTDDMEEEGTDDDDHSLAAAAMAVAVAAAATTAAEEEEQCWGGGVVEEMTWSSVWLPFWDVEFVGRNYGVLFNDVVWDDDIWNIHNLTHHSS</sequence>
<dbReference type="Gramene" id="fgenesh1_pm.C_scaffold_2000901">
    <property type="protein sequence ID" value="fgenesh1_pm.C_scaffold_2000901"/>
    <property type="gene ID" value="fgenesh1_pm.C_scaffold_2000901"/>
</dbReference>
<dbReference type="OrthoDB" id="1075193at2759"/>
<evidence type="ECO:0000313" key="3">
    <source>
        <dbReference type="Proteomes" id="UP000008694"/>
    </source>
</evidence>
<reference evidence="3" key="1">
    <citation type="journal article" date="2011" name="Nat. Genet.">
        <title>The Arabidopsis lyrata genome sequence and the basis of rapid genome size change.</title>
        <authorList>
            <person name="Hu T.T."/>
            <person name="Pattyn P."/>
            <person name="Bakker E.G."/>
            <person name="Cao J."/>
            <person name="Cheng J.-F."/>
            <person name="Clark R.M."/>
            <person name="Fahlgren N."/>
            <person name="Fawcett J.A."/>
            <person name="Grimwood J."/>
            <person name="Gundlach H."/>
            <person name="Haberer G."/>
            <person name="Hollister J.D."/>
            <person name="Ossowski S."/>
            <person name="Ottilar R.P."/>
            <person name="Salamov A.A."/>
            <person name="Schneeberger K."/>
            <person name="Spannagl M."/>
            <person name="Wang X."/>
            <person name="Yang L."/>
            <person name="Nasrallah M.E."/>
            <person name="Bergelson J."/>
            <person name="Carrington J.C."/>
            <person name="Gaut B.S."/>
            <person name="Schmutz J."/>
            <person name="Mayer K.F.X."/>
            <person name="Van de Peer Y."/>
            <person name="Grigoriev I.V."/>
            <person name="Nordborg M."/>
            <person name="Weigel D."/>
            <person name="Guo Y.-L."/>
        </authorList>
    </citation>
    <scope>NUCLEOTIDE SEQUENCE [LARGE SCALE GENOMIC DNA]</scope>
    <source>
        <strain evidence="3">cv. MN47</strain>
    </source>
</reference>
<dbReference type="EMBL" id="GL348714">
    <property type="protein sequence ID" value="EFH63443.1"/>
    <property type="molecule type" value="Genomic_DNA"/>
</dbReference>
<accession>D7KWC8</accession>
<organism evidence="3">
    <name type="scientific">Arabidopsis lyrata subsp. lyrata</name>
    <name type="common">Lyre-leaved rock-cress</name>
    <dbReference type="NCBI Taxonomy" id="81972"/>
    <lineage>
        <taxon>Eukaryota</taxon>
        <taxon>Viridiplantae</taxon>
        <taxon>Streptophyta</taxon>
        <taxon>Embryophyta</taxon>
        <taxon>Tracheophyta</taxon>
        <taxon>Spermatophyta</taxon>
        <taxon>Magnoliopsida</taxon>
        <taxon>eudicotyledons</taxon>
        <taxon>Gunneridae</taxon>
        <taxon>Pentapetalae</taxon>
        <taxon>rosids</taxon>
        <taxon>malvids</taxon>
        <taxon>Brassicales</taxon>
        <taxon>Brassicaceae</taxon>
        <taxon>Camelineae</taxon>
        <taxon>Arabidopsis</taxon>
    </lineage>
</organism>
<evidence type="ECO:0000313" key="2">
    <source>
        <dbReference type="EMBL" id="EFH63443.1"/>
    </source>
</evidence>
<dbReference type="Proteomes" id="UP000008694">
    <property type="component" value="Unassembled WGS sequence"/>
</dbReference>
<keyword evidence="3" id="KW-1185">Reference proteome</keyword>
<name>D7KWC8_ARALL</name>
<feature type="compositionally biased region" description="Acidic residues" evidence="1">
    <location>
        <begin position="9"/>
        <end position="25"/>
    </location>
</feature>
<evidence type="ECO:0000256" key="1">
    <source>
        <dbReference type="SAM" id="MobiDB-lite"/>
    </source>
</evidence>
<dbReference type="eggNOG" id="ENOG502S98Q">
    <property type="taxonomic scope" value="Eukaryota"/>
</dbReference>
<protein>
    <submittedName>
        <fullName evidence="2">Uncharacterized protein</fullName>
    </submittedName>
</protein>